<dbReference type="PROSITE" id="PS51257">
    <property type="entry name" value="PROKAR_LIPOPROTEIN"/>
    <property type="match status" value="1"/>
</dbReference>
<gene>
    <name evidence="2" type="ORF">NOCA1240081</name>
</gene>
<feature type="region of interest" description="Disordered" evidence="1">
    <location>
        <begin position="20"/>
        <end position="51"/>
    </location>
</feature>
<evidence type="ECO:0000256" key="1">
    <source>
        <dbReference type="SAM" id="MobiDB-lite"/>
    </source>
</evidence>
<feature type="region of interest" description="Disordered" evidence="1">
    <location>
        <begin position="227"/>
        <end position="278"/>
    </location>
</feature>
<sequence length="425" mass="43726">MRLRSVLLTAALAGSLALAGCGEEPSGADGPSGAATRASDTGAATPEPVGTAIPDDFPLSAGMGGPQDVIATSRTGTGLRDLTLCGTAPLRGLGVRDRLVADTSGGESANTRELVLLGSPDDAALVSQAFADLPLTCPTVTADGDQETLTEVRDSPFGPAPATTLVQTYTFGGEPGTGATVIHVVPVGAALLVTSTYGQWSQADVQSGIDATVEPLQETVAALRMFDDEDGTPSPEPSGSATAEPQGPEIPEDFPLAVGFDADNTDNEVSAPSPDGDGLGELEMCGRVVWPQPETSGGLRRLVAGVSGPEYQEWRELFVHDDAALAEAPMAVLRRVATECDHQRNLVWTVLDRDTGYDTVTVGLTYSDGLGSSVFQVTRVGSARLLVGTYGEGSLASLDEQADGVTETTEQIVPAMCAFTKTGCE</sequence>
<accession>A0A2P2CG35</accession>
<evidence type="ECO:0000313" key="2">
    <source>
        <dbReference type="EMBL" id="CUR60958.1"/>
    </source>
</evidence>
<proteinExistence type="predicted"/>
<reference evidence="2" key="1">
    <citation type="submission" date="2015-08" db="EMBL/GenBank/DDBJ databases">
        <authorList>
            <person name="Babu N.S."/>
            <person name="Beckwith C.J."/>
            <person name="Beseler K.G."/>
            <person name="Brison A."/>
            <person name="Carone J.V."/>
            <person name="Caskin T.P."/>
            <person name="Diamond M."/>
            <person name="Durham M.E."/>
            <person name="Foxe J.M."/>
            <person name="Go M."/>
            <person name="Henderson B.A."/>
            <person name="Jones I.B."/>
            <person name="McGettigan J.A."/>
            <person name="Micheletti S.J."/>
            <person name="Nasrallah M.E."/>
            <person name="Ortiz D."/>
            <person name="Piller C.R."/>
            <person name="Privatt S.R."/>
            <person name="Schneider S.L."/>
            <person name="Sharp S."/>
            <person name="Smith T.C."/>
            <person name="Stanton J.D."/>
            <person name="Ullery H.E."/>
            <person name="Wilson R.J."/>
            <person name="Serrano M.G."/>
            <person name="Buck G."/>
            <person name="Lee V."/>
            <person name="Wang Y."/>
            <person name="Carvalho R."/>
            <person name="Voegtly L."/>
            <person name="Shi R."/>
            <person name="Duckworth R."/>
            <person name="Johnson A."/>
            <person name="Loviza R."/>
            <person name="Walstead R."/>
            <person name="Shah Z."/>
            <person name="Kiflezghi M."/>
            <person name="Wade K."/>
            <person name="Ball S.L."/>
            <person name="Bradley K.W."/>
            <person name="Asai D.J."/>
            <person name="Bowman C.A."/>
            <person name="Russell D.A."/>
            <person name="Pope W.H."/>
            <person name="Jacobs-Sera D."/>
            <person name="Hendrix R.W."/>
            <person name="Hatfull G.F."/>
        </authorList>
    </citation>
    <scope>NUCLEOTIDE SEQUENCE</scope>
</reference>
<protein>
    <recommendedName>
        <fullName evidence="3">Lipoprotein</fullName>
    </recommendedName>
</protein>
<dbReference type="AlphaFoldDB" id="A0A2P2CG35"/>
<organism evidence="2">
    <name type="scientific">metagenome</name>
    <dbReference type="NCBI Taxonomy" id="256318"/>
    <lineage>
        <taxon>unclassified sequences</taxon>
        <taxon>metagenomes</taxon>
    </lineage>
</organism>
<dbReference type="EMBL" id="CZKB01000017">
    <property type="protein sequence ID" value="CUR60958.1"/>
    <property type="molecule type" value="Genomic_DNA"/>
</dbReference>
<evidence type="ECO:0008006" key="3">
    <source>
        <dbReference type="Google" id="ProtNLM"/>
    </source>
</evidence>
<name>A0A2P2CG35_9ZZZZ</name>